<dbReference type="STRING" id="445710.ATSB10_32340"/>
<protein>
    <submittedName>
        <fullName evidence="1">Uncharacterized protein</fullName>
    </submittedName>
</protein>
<keyword evidence="2" id="KW-1185">Reference proteome</keyword>
<name>A0A160N4Y7_9GAMM</name>
<accession>A0A160N4Y7</accession>
<evidence type="ECO:0000313" key="1">
    <source>
        <dbReference type="EMBL" id="AND70688.1"/>
    </source>
</evidence>
<reference evidence="1 2" key="1">
    <citation type="submission" date="2016-02" db="EMBL/GenBank/DDBJ databases">
        <title>Complete genome sequencing and analysis of ATSB10, Dyella thiooxydans isolated from rhizosphere soil of sunflower (Helianthus annuus L.).</title>
        <authorList>
            <person name="Lee Y."/>
            <person name="Hwangbo K."/>
            <person name="Chung H."/>
            <person name="Yoo J."/>
            <person name="Kim K.Y."/>
            <person name="Sa T.M."/>
            <person name="Um Y."/>
            <person name="Madhaiyan M."/>
        </authorList>
    </citation>
    <scope>NUCLEOTIDE SEQUENCE [LARGE SCALE GENOMIC DNA]</scope>
    <source>
        <strain evidence="1 2">ATSB10</strain>
    </source>
</reference>
<proteinExistence type="predicted"/>
<dbReference type="AlphaFoldDB" id="A0A160N4Y7"/>
<dbReference type="Proteomes" id="UP000077255">
    <property type="component" value="Chromosome"/>
</dbReference>
<dbReference type="PATRIC" id="fig|445710.3.peg.3235"/>
<sequence>MKLPGSDGEAGGPARKERALPWVVAGKRIGALQRDRTLPVDMVEL</sequence>
<dbReference type="KEGG" id="dtx:ATSB10_32340"/>
<dbReference type="EMBL" id="CP014841">
    <property type="protein sequence ID" value="AND70688.1"/>
    <property type="molecule type" value="Genomic_DNA"/>
</dbReference>
<organism evidence="1 2">
    <name type="scientific">Dyella thiooxydans</name>
    <dbReference type="NCBI Taxonomy" id="445710"/>
    <lineage>
        <taxon>Bacteria</taxon>
        <taxon>Pseudomonadati</taxon>
        <taxon>Pseudomonadota</taxon>
        <taxon>Gammaproteobacteria</taxon>
        <taxon>Lysobacterales</taxon>
        <taxon>Rhodanobacteraceae</taxon>
        <taxon>Dyella</taxon>
    </lineage>
</organism>
<evidence type="ECO:0000313" key="2">
    <source>
        <dbReference type="Proteomes" id="UP000077255"/>
    </source>
</evidence>
<gene>
    <name evidence="1" type="ORF">ATSB10_32340</name>
</gene>